<accession>A0ABT2JGZ6</accession>
<protein>
    <submittedName>
        <fullName evidence="7">ABC transporter ATP-binding protein</fullName>
    </submittedName>
</protein>
<dbReference type="EMBL" id="JAFFZE010000023">
    <property type="protein sequence ID" value="MCT2587152.1"/>
    <property type="molecule type" value="Genomic_DNA"/>
</dbReference>
<evidence type="ECO:0000259" key="6">
    <source>
        <dbReference type="PROSITE" id="PS50893"/>
    </source>
</evidence>
<reference evidence="7 8" key="1">
    <citation type="submission" date="2021-02" db="EMBL/GenBank/DDBJ databases">
        <title>Actinophytocola xerophila sp. nov., isolated from soil of cotton cropping field.</title>
        <authorList>
            <person name="Huang R."/>
            <person name="Chen X."/>
            <person name="Ge X."/>
            <person name="Liu W."/>
        </authorList>
    </citation>
    <scope>NUCLEOTIDE SEQUENCE [LARGE SCALE GENOMIC DNA]</scope>
    <source>
        <strain evidence="7 8">S1-96</strain>
    </source>
</reference>
<feature type="domain" description="ABC transporter" evidence="6">
    <location>
        <begin position="7"/>
        <end position="230"/>
    </location>
</feature>
<evidence type="ECO:0000256" key="2">
    <source>
        <dbReference type="ARBA" id="ARBA00022448"/>
    </source>
</evidence>
<dbReference type="SMART" id="SM00382">
    <property type="entry name" value="AAA"/>
    <property type="match status" value="1"/>
</dbReference>
<dbReference type="PANTHER" id="PTHR42711:SF16">
    <property type="entry name" value="ABC TRANSPORTER ATP-BINDING PROTEIN"/>
    <property type="match status" value="1"/>
</dbReference>
<dbReference type="Proteomes" id="UP001156441">
    <property type="component" value="Unassembled WGS sequence"/>
</dbReference>
<dbReference type="CDD" id="cd03230">
    <property type="entry name" value="ABC_DR_subfamily_A"/>
    <property type="match status" value="1"/>
</dbReference>
<dbReference type="Pfam" id="PF00005">
    <property type="entry name" value="ABC_tran"/>
    <property type="match status" value="1"/>
</dbReference>
<keyword evidence="3" id="KW-0547">Nucleotide-binding</keyword>
<evidence type="ECO:0000256" key="5">
    <source>
        <dbReference type="ARBA" id="ARBA00023251"/>
    </source>
</evidence>
<sequence length="304" mass="31803">MGEMNAVEVADLVVRYGQRTAVDGVSFEVASGSVLALLGPNGAGKTSTVEVCAGFRPPSAGRVYVLGRDPWFDHDVVIPHVGVMPQSGGVYPAVRAGAMLSLLASFAADPLDVDELGARLGLDPRARYRTMSGGEKQRLHLAMALVGRPAVAFLDEPTAGMDVGARHTTWDLIDQLRTSGVAVLLTTHLLDEAERLADEVVIMRHGQVAVAGPPAALTSAAGIDRVLVRAGAGLPVADLGLPDVTVRELAPGEYEIAGVDQDDLGGVLNAAVSWSHRHGAVLTDVRTVRPSLEDVFLAVTSRDA</sequence>
<proteinExistence type="predicted"/>
<comment type="caution">
    <text evidence="7">The sequence shown here is derived from an EMBL/GenBank/DDBJ whole genome shotgun (WGS) entry which is preliminary data.</text>
</comment>
<evidence type="ECO:0000256" key="1">
    <source>
        <dbReference type="ARBA" id="ARBA00004202"/>
    </source>
</evidence>
<dbReference type="InterPro" id="IPR003439">
    <property type="entry name" value="ABC_transporter-like_ATP-bd"/>
</dbReference>
<dbReference type="PANTHER" id="PTHR42711">
    <property type="entry name" value="ABC TRANSPORTER ATP-BINDING PROTEIN"/>
    <property type="match status" value="1"/>
</dbReference>
<evidence type="ECO:0000313" key="8">
    <source>
        <dbReference type="Proteomes" id="UP001156441"/>
    </source>
</evidence>
<dbReference type="Gene3D" id="3.40.50.300">
    <property type="entry name" value="P-loop containing nucleotide triphosphate hydrolases"/>
    <property type="match status" value="1"/>
</dbReference>
<keyword evidence="4 7" id="KW-0067">ATP-binding</keyword>
<comment type="subcellular location">
    <subcellularLocation>
        <location evidence="1">Cell membrane</location>
        <topology evidence="1">Peripheral membrane protein</topology>
    </subcellularLocation>
</comment>
<evidence type="ECO:0000313" key="7">
    <source>
        <dbReference type="EMBL" id="MCT2587152.1"/>
    </source>
</evidence>
<keyword evidence="8" id="KW-1185">Reference proteome</keyword>
<evidence type="ECO:0000256" key="4">
    <source>
        <dbReference type="ARBA" id="ARBA00022840"/>
    </source>
</evidence>
<dbReference type="RefSeq" id="WP_260195038.1">
    <property type="nucleotide sequence ID" value="NZ_JAFFZE010000023.1"/>
</dbReference>
<evidence type="ECO:0000256" key="3">
    <source>
        <dbReference type="ARBA" id="ARBA00022741"/>
    </source>
</evidence>
<dbReference type="InterPro" id="IPR003593">
    <property type="entry name" value="AAA+_ATPase"/>
</dbReference>
<dbReference type="PROSITE" id="PS50893">
    <property type="entry name" value="ABC_TRANSPORTER_2"/>
    <property type="match status" value="1"/>
</dbReference>
<dbReference type="SUPFAM" id="SSF52540">
    <property type="entry name" value="P-loop containing nucleoside triphosphate hydrolases"/>
    <property type="match status" value="1"/>
</dbReference>
<dbReference type="GO" id="GO:0005524">
    <property type="term" value="F:ATP binding"/>
    <property type="evidence" value="ECO:0007669"/>
    <property type="project" value="UniProtKB-KW"/>
</dbReference>
<gene>
    <name evidence="7" type="ORF">JT362_28910</name>
</gene>
<dbReference type="InterPro" id="IPR027417">
    <property type="entry name" value="P-loop_NTPase"/>
</dbReference>
<keyword evidence="5" id="KW-0046">Antibiotic resistance</keyword>
<dbReference type="InterPro" id="IPR050763">
    <property type="entry name" value="ABC_transporter_ATP-binding"/>
</dbReference>
<keyword evidence="2" id="KW-0813">Transport</keyword>
<organism evidence="7 8">
    <name type="scientific">Actinophytocola gossypii</name>
    <dbReference type="NCBI Taxonomy" id="2812003"/>
    <lineage>
        <taxon>Bacteria</taxon>
        <taxon>Bacillati</taxon>
        <taxon>Actinomycetota</taxon>
        <taxon>Actinomycetes</taxon>
        <taxon>Pseudonocardiales</taxon>
        <taxon>Pseudonocardiaceae</taxon>
    </lineage>
</organism>
<name>A0ABT2JGZ6_9PSEU</name>